<keyword evidence="2" id="KW-1185">Reference proteome</keyword>
<accession>A0A8R1Z8X3</accession>
<accession>A0A2A6BK73</accession>
<protein>
    <submittedName>
        <fullName evidence="1">Uncharacterized protein</fullName>
    </submittedName>
</protein>
<evidence type="ECO:0000313" key="1">
    <source>
        <dbReference type="EnsemblMetazoa" id="PPA44035.1"/>
    </source>
</evidence>
<sequence length="74" mass="8396">MFSLSTLEKMQKASERARMRAKKQNHTDAVLLQTCTVRGEIPIMLSPSAVHLQLKKCKRTLRVERATITKDAAE</sequence>
<dbReference type="AlphaFoldDB" id="A0A2A6BK73"/>
<organism evidence="1 2">
    <name type="scientific">Pristionchus pacificus</name>
    <name type="common">Parasitic nematode worm</name>
    <dbReference type="NCBI Taxonomy" id="54126"/>
    <lineage>
        <taxon>Eukaryota</taxon>
        <taxon>Metazoa</taxon>
        <taxon>Ecdysozoa</taxon>
        <taxon>Nematoda</taxon>
        <taxon>Chromadorea</taxon>
        <taxon>Rhabditida</taxon>
        <taxon>Rhabditina</taxon>
        <taxon>Diplogasteromorpha</taxon>
        <taxon>Diplogasteroidea</taxon>
        <taxon>Neodiplogasteridae</taxon>
        <taxon>Pristionchus</taxon>
    </lineage>
</organism>
<gene>
    <name evidence="1" type="primary">WBGene00282404</name>
</gene>
<reference evidence="1" key="2">
    <citation type="submission" date="2022-06" db="UniProtKB">
        <authorList>
            <consortium name="EnsemblMetazoa"/>
        </authorList>
    </citation>
    <scope>IDENTIFICATION</scope>
    <source>
        <strain evidence="1">PS312</strain>
    </source>
</reference>
<evidence type="ECO:0000313" key="2">
    <source>
        <dbReference type="Proteomes" id="UP000005239"/>
    </source>
</evidence>
<name>A0A2A6BK73_PRIPA</name>
<reference evidence="2" key="1">
    <citation type="journal article" date="2008" name="Nat. Genet.">
        <title>The Pristionchus pacificus genome provides a unique perspective on nematode lifestyle and parasitism.</title>
        <authorList>
            <person name="Dieterich C."/>
            <person name="Clifton S.W."/>
            <person name="Schuster L.N."/>
            <person name="Chinwalla A."/>
            <person name="Delehaunty K."/>
            <person name="Dinkelacker I."/>
            <person name="Fulton L."/>
            <person name="Fulton R."/>
            <person name="Godfrey J."/>
            <person name="Minx P."/>
            <person name="Mitreva M."/>
            <person name="Roeseler W."/>
            <person name="Tian H."/>
            <person name="Witte H."/>
            <person name="Yang S.P."/>
            <person name="Wilson R.K."/>
            <person name="Sommer R.J."/>
        </authorList>
    </citation>
    <scope>NUCLEOTIDE SEQUENCE [LARGE SCALE GENOMIC DNA]</scope>
    <source>
        <strain evidence="2">PS312</strain>
    </source>
</reference>
<proteinExistence type="predicted"/>
<dbReference type="Proteomes" id="UP000005239">
    <property type="component" value="Unassembled WGS sequence"/>
</dbReference>
<dbReference type="EnsemblMetazoa" id="PPA44035.1">
    <property type="protein sequence ID" value="PPA44035.1"/>
    <property type="gene ID" value="WBGene00282404"/>
</dbReference>